<keyword evidence="2" id="KW-1185">Reference proteome</keyword>
<accession>A0ABR0J803</accession>
<evidence type="ECO:0008006" key="3">
    <source>
        <dbReference type="Google" id="ProtNLM"/>
    </source>
</evidence>
<gene>
    <name evidence="1" type="ORF">LTR69_006783</name>
</gene>
<reference evidence="1 2" key="1">
    <citation type="submission" date="2023-08" db="EMBL/GenBank/DDBJ databases">
        <title>Black Yeasts Isolated from many extreme environments.</title>
        <authorList>
            <person name="Coleine C."/>
            <person name="Stajich J.E."/>
            <person name="Selbmann L."/>
        </authorList>
    </citation>
    <scope>NUCLEOTIDE SEQUENCE [LARGE SCALE GENOMIC DNA]</scope>
    <source>
        <strain evidence="1 2">CCFEE 6328</strain>
    </source>
</reference>
<evidence type="ECO:0000313" key="1">
    <source>
        <dbReference type="EMBL" id="KAK5058378.1"/>
    </source>
</evidence>
<organism evidence="1 2">
    <name type="scientific">Exophiala sideris</name>
    <dbReference type="NCBI Taxonomy" id="1016849"/>
    <lineage>
        <taxon>Eukaryota</taxon>
        <taxon>Fungi</taxon>
        <taxon>Dikarya</taxon>
        <taxon>Ascomycota</taxon>
        <taxon>Pezizomycotina</taxon>
        <taxon>Eurotiomycetes</taxon>
        <taxon>Chaetothyriomycetidae</taxon>
        <taxon>Chaetothyriales</taxon>
        <taxon>Herpotrichiellaceae</taxon>
        <taxon>Exophiala</taxon>
    </lineage>
</organism>
<proteinExistence type="predicted"/>
<sequence>MAAAPPSPNLHVAIYPKPGKESRVLEVAKKHAEQVKAHEPWISMYRVVAGKNLDGKLEAYYIVARLDDMSKVHTRREMEHHKVTMKAIEDEDLLNEPLKFSVLEEMSVWKR</sequence>
<comment type="caution">
    <text evidence="1">The sequence shown here is derived from an EMBL/GenBank/DDBJ whole genome shotgun (WGS) entry which is preliminary data.</text>
</comment>
<evidence type="ECO:0000313" key="2">
    <source>
        <dbReference type="Proteomes" id="UP001345691"/>
    </source>
</evidence>
<protein>
    <recommendedName>
        <fullName evidence="3">ABM domain-containing protein</fullName>
    </recommendedName>
</protein>
<dbReference type="Proteomes" id="UP001345691">
    <property type="component" value="Unassembled WGS sequence"/>
</dbReference>
<dbReference type="EMBL" id="JAVRRF010000014">
    <property type="protein sequence ID" value="KAK5058378.1"/>
    <property type="molecule type" value="Genomic_DNA"/>
</dbReference>
<dbReference type="Gene3D" id="3.30.70.100">
    <property type="match status" value="1"/>
</dbReference>
<name>A0ABR0J803_9EURO</name>